<dbReference type="SUPFAM" id="SSF53474">
    <property type="entry name" value="alpha/beta-Hydrolases"/>
    <property type="match status" value="1"/>
</dbReference>
<sequence length="127" mass="13219">MPRPGREEGMAALASAWLPPMLGCGAEDAALVGALTAMIERQTAESFARQIAALLKRPDARPALAGVAVPILLISAARDNWSPVSQHEAMRALAPSARLVAIPEAGHMAPIEAPKAIADALRVWLAG</sequence>
<evidence type="ECO:0000313" key="2">
    <source>
        <dbReference type="EMBL" id="TXC62420.1"/>
    </source>
</evidence>
<proteinExistence type="predicted"/>
<protein>
    <submittedName>
        <fullName evidence="2">Alpha/beta fold hydrolase</fullName>
    </submittedName>
</protein>
<dbReference type="GO" id="GO:0016787">
    <property type="term" value="F:hydrolase activity"/>
    <property type="evidence" value="ECO:0007669"/>
    <property type="project" value="UniProtKB-KW"/>
</dbReference>
<dbReference type="Proteomes" id="UP000321249">
    <property type="component" value="Unassembled WGS sequence"/>
</dbReference>
<keyword evidence="2" id="KW-0378">Hydrolase</keyword>
<keyword evidence="3" id="KW-1185">Reference proteome</keyword>
<feature type="domain" description="AB hydrolase-1" evidence="1">
    <location>
        <begin position="15"/>
        <end position="120"/>
    </location>
</feature>
<dbReference type="InterPro" id="IPR000073">
    <property type="entry name" value="AB_hydrolase_1"/>
</dbReference>
<organism evidence="2 3">
    <name type="scientific">Allosphingosinicella ginsenosidimutans</name>
    <dbReference type="NCBI Taxonomy" id="1176539"/>
    <lineage>
        <taxon>Bacteria</taxon>
        <taxon>Pseudomonadati</taxon>
        <taxon>Pseudomonadota</taxon>
        <taxon>Alphaproteobacteria</taxon>
        <taxon>Sphingomonadales</taxon>
        <taxon>Sphingomonadaceae</taxon>
        <taxon>Allosphingosinicella</taxon>
    </lineage>
</organism>
<dbReference type="AlphaFoldDB" id="A0A5C6TQG0"/>
<accession>A0A5C6TQG0</accession>
<dbReference type="Pfam" id="PF12697">
    <property type="entry name" value="Abhydrolase_6"/>
    <property type="match status" value="1"/>
</dbReference>
<dbReference type="Gene3D" id="3.40.50.1820">
    <property type="entry name" value="alpha/beta hydrolase"/>
    <property type="match status" value="1"/>
</dbReference>
<reference evidence="2 3" key="1">
    <citation type="journal article" date="2015" name="J. Microbiol.">
        <title>Sphingosinicella ginsenosidimutans sp. nov., with ginsenoside converting activity.</title>
        <authorList>
            <person name="Kim J.K."/>
            <person name="Kang M.S."/>
            <person name="Park S.C."/>
            <person name="Kim K.M."/>
            <person name="Choi K."/>
            <person name="Yoon M.H."/>
            <person name="Im W.T."/>
        </authorList>
    </citation>
    <scope>NUCLEOTIDE SEQUENCE [LARGE SCALE GENOMIC DNA]</scope>
    <source>
        <strain evidence="2 3">BS-11</strain>
    </source>
</reference>
<evidence type="ECO:0000313" key="3">
    <source>
        <dbReference type="Proteomes" id="UP000321249"/>
    </source>
</evidence>
<dbReference type="InterPro" id="IPR029058">
    <property type="entry name" value="AB_hydrolase_fold"/>
</dbReference>
<dbReference type="EMBL" id="VOQQ01000001">
    <property type="protein sequence ID" value="TXC62420.1"/>
    <property type="molecule type" value="Genomic_DNA"/>
</dbReference>
<gene>
    <name evidence="2" type="ORF">FRZ32_01370</name>
</gene>
<comment type="caution">
    <text evidence="2">The sequence shown here is derived from an EMBL/GenBank/DDBJ whole genome shotgun (WGS) entry which is preliminary data.</text>
</comment>
<name>A0A5C6TQG0_9SPHN</name>
<evidence type="ECO:0000259" key="1">
    <source>
        <dbReference type="Pfam" id="PF12697"/>
    </source>
</evidence>